<dbReference type="PROSITE" id="PS51677">
    <property type="entry name" value="NODB"/>
    <property type="match status" value="1"/>
</dbReference>
<evidence type="ECO:0000256" key="3">
    <source>
        <dbReference type="SAM" id="MobiDB-lite"/>
    </source>
</evidence>
<dbReference type="PANTHER" id="PTHR10587">
    <property type="entry name" value="GLYCOSYL TRANSFERASE-RELATED"/>
    <property type="match status" value="1"/>
</dbReference>
<gene>
    <name evidence="6" type="ORF">INF30_00375</name>
</gene>
<dbReference type="PANTHER" id="PTHR10587:SF133">
    <property type="entry name" value="CHITIN DEACETYLASE 1-RELATED"/>
    <property type="match status" value="1"/>
</dbReference>
<dbReference type="Gene3D" id="3.20.20.370">
    <property type="entry name" value="Glycoside hydrolase/deacetylase"/>
    <property type="match status" value="1"/>
</dbReference>
<feature type="signal peptide" evidence="4">
    <location>
        <begin position="1"/>
        <end position="23"/>
    </location>
</feature>
<evidence type="ECO:0000313" key="7">
    <source>
        <dbReference type="Proteomes" id="UP000758652"/>
    </source>
</evidence>
<dbReference type="InterPro" id="IPR002509">
    <property type="entry name" value="NODB_dom"/>
</dbReference>
<dbReference type="SUPFAM" id="SSF88713">
    <property type="entry name" value="Glycoside hydrolase/deacetylase"/>
    <property type="match status" value="1"/>
</dbReference>
<feature type="domain" description="NodB homology" evidence="5">
    <location>
        <begin position="79"/>
        <end position="253"/>
    </location>
</feature>
<accession>A0ABR9RFI1</accession>
<comment type="caution">
    <text evidence="6">The sequence shown here is derived from an EMBL/GenBank/DDBJ whole genome shotgun (WGS) entry which is preliminary data.</text>
</comment>
<keyword evidence="2" id="KW-0378">Hydrolase</keyword>
<dbReference type="RefSeq" id="WP_226393886.1">
    <property type="nucleotide sequence ID" value="NZ_JADCKL010000001.1"/>
</dbReference>
<protein>
    <submittedName>
        <fullName evidence="6">Polysaccharide deacetylase family protein</fullName>
    </submittedName>
</protein>
<feature type="compositionally biased region" description="Gly residues" evidence="3">
    <location>
        <begin position="47"/>
        <end position="59"/>
    </location>
</feature>
<evidence type="ECO:0000313" key="6">
    <source>
        <dbReference type="EMBL" id="MBE5061726.1"/>
    </source>
</evidence>
<feature type="region of interest" description="Disordered" evidence="3">
    <location>
        <begin position="33"/>
        <end position="90"/>
    </location>
</feature>
<evidence type="ECO:0000256" key="1">
    <source>
        <dbReference type="ARBA" id="ARBA00022723"/>
    </source>
</evidence>
<evidence type="ECO:0000259" key="5">
    <source>
        <dbReference type="PROSITE" id="PS51677"/>
    </source>
</evidence>
<dbReference type="InterPro" id="IPR011330">
    <property type="entry name" value="Glyco_hydro/deAcase_b/a-brl"/>
</dbReference>
<feature type="compositionally biased region" description="Basic and acidic residues" evidence="3">
    <location>
        <begin position="62"/>
        <end position="79"/>
    </location>
</feature>
<dbReference type="InterPro" id="IPR050248">
    <property type="entry name" value="Polysacc_deacetylase_ArnD"/>
</dbReference>
<organism evidence="6 7">
    <name type="scientific">Claveliimonas monacensis</name>
    <dbReference type="NCBI Taxonomy" id="2779351"/>
    <lineage>
        <taxon>Bacteria</taxon>
        <taxon>Bacillati</taxon>
        <taxon>Bacillota</taxon>
        <taxon>Clostridia</taxon>
        <taxon>Lachnospirales</taxon>
        <taxon>Lachnospiraceae</taxon>
        <taxon>Claveliimonas</taxon>
    </lineage>
</organism>
<dbReference type="Pfam" id="PF01522">
    <property type="entry name" value="Polysacc_deac_1"/>
    <property type="match status" value="1"/>
</dbReference>
<sequence length="261" mass="29098">MKLPGKRAVFLLYACALLLPVLAGSFREQAGASKMTAKTEAPARETGTGGGTVETGAGGRMAETDAGSKAEAQEDEKSRQVALTFDDGPSPDWTPKLLDGLKERNVRATFFLIGMYAVQYPEIVERMDREGHLIGNHTYHHVQLDLEDEEHLRREIGDTDKVIYLITGKHTDYVRPPFGVWDERLEEELQVLPVLWTVDPLDWTTENTDQIVEKVVTEAEDGDIILLHDCYESSVEAALRIVDILRDEGFAFVTADELVLP</sequence>
<keyword evidence="4" id="KW-0732">Signal</keyword>
<name>A0ABR9RFI1_9FIRM</name>
<evidence type="ECO:0000256" key="2">
    <source>
        <dbReference type="ARBA" id="ARBA00022801"/>
    </source>
</evidence>
<feature type="chain" id="PRO_5046698005" evidence="4">
    <location>
        <begin position="24"/>
        <end position="261"/>
    </location>
</feature>
<evidence type="ECO:0000256" key="4">
    <source>
        <dbReference type="SAM" id="SignalP"/>
    </source>
</evidence>
<dbReference type="Proteomes" id="UP000758652">
    <property type="component" value="Unassembled WGS sequence"/>
</dbReference>
<proteinExistence type="predicted"/>
<keyword evidence="1" id="KW-0479">Metal-binding</keyword>
<reference evidence="6 7" key="1">
    <citation type="submission" date="2020-10" db="EMBL/GenBank/DDBJ databases">
        <title>ChiBAC.</title>
        <authorList>
            <person name="Zenner C."/>
            <person name="Hitch T.C.A."/>
            <person name="Clavel T."/>
        </authorList>
    </citation>
    <scope>NUCLEOTIDE SEQUENCE [LARGE SCALE GENOMIC DNA]</scope>
    <source>
        <strain evidence="6 7">DSM 108991</strain>
    </source>
</reference>
<dbReference type="EMBL" id="JADCKL010000001">
    <property type="protein sequence ID" value="MBE5061726.1"/>
    <property type="molecule type" value="Genomic_DNA"/>
</dbReference>
<keyword evidence="7" id="KW-1185">Reference proteome</keyword>